<reference evidence="3" key="1">
    <citation type="submission" date="2016-10" db="EMBL/GenBank/DDBJ databases">
        <authorList>
            <person name="Varghese N."/>
            <person name="Submissions S."/>
        </authorList>
    </citation>
    <scope>NUCLEOTIDE SEQUENCE [LARGE SCALE GENOMIC DNA]</scope>
    <source>
        <strain evidence="3">DSM 45237</strain>
    </source>
</reference>
<protein>
    <recommendedName>
        <fullName evidence="4">ATP synthase protein I</fullName>
    </recommendedName>
</protein>
<dbReference type="AlphaFoldDB" id="A0A1H5PV68"/>
<organism evidence="2 3">
    <name type="scientific">Jiangella alba</name>
    <dbReference type="NCBI Taxonomy" id="561176"/>
    <lineage>
        <taxon>Bacteria</taxon>
        <taxon>Bacillati</taxon>
        <taxon>Actinomycetota</taxon>
        <taxon>Actinomycetes</taxon>
        <taxon>Jiangellales</taxon>
        <taxon>Jiangellaceae</taxon>
        <taxon>Jiangella</taxon>
    </lineage>
</organism>
<keyword evidence="1" id="KW-0472">Membrane</keyword>
<feature type="transmembrane region" description="Helical" evidence="1">
    <location>
        <begin position="67"/>
        <end position="86"/>
    </location>
</feature>
<dbReference type="Proteomes" id="UP000181980">
    <property type="component" value="Unassembled WGS sequence"/>
</dbReference>
<evidence type="ECO:0000313" key="3">
    <source>
        <dbReference type="Proteomes" id="UP000181980"/>
    </source>
</evidence>
<accession>A0A1H5PV68</accession>
<keyword evidence="1" id="KW-1133">Transmembrane helix</keyword>
<dbReference type="EMBL" id="FNUC01000004">
    <property type="protein sequence ID" value="SEF16907.1"/>
    <property type="molecule type" value="Genomic_DNA"/>
</dbReference>
<dbReference type="STRING" id="561176.SAMN04488561_5600"/>
<evidence type="ECO:0000256" key="1">
    <source>
        <dbReference type="SAM" id="Phobius"/>
    </source>
</evidence>
<evidence type="ECO:0000313" key="2">
    <source>
        <dbReference type="EMBL" id="SEF16907.1"/>
    </source>
</evidence>
<gene>
    <name evidence="2" type="ORF">SAMN04488561_5600</name>
</gene>
<feature type="transmembrane region" description="Helical" evidence="1">
    <location>
        <begin position="92"/>
        <end position="109"/>
    </location>
</feature>
<proteinExistence type="predicted"/>
<keyword evidence="3" id="KW-1185">Reference proteome</keyword>
<sequence length="126" mass="13317">MWPRWAFPFSIALGTALIGVAVGLIVAAAWRGTGMFLLTLAGTLLAGTIGWVYMTVGQRYRLRRGGFDGKMLIAELLSAGALFVIFRTDEQLAATIGCAFIGVGMLANARMIRIARADRPAGSGPG</sequence>
<feature type="transmembrane region" description="Helical" evidence="1">
    <location>
        <begin position="7"/>
        <end position="30"/>
    </location>
</feature>
<name>A0A1H5PV68_9ACTN</name>
<feature type="transmembrane region" description="Helical" evidence="1">
    <location>
        <begin position="36"/>
        <end position="55"/>
    </location>
</feature>
<evidence type="ECO:0008006" key="4">
    <source>
        <dbReference type="Google" id="ProtNLM"/>
    </source>
</evidence>
<keyword evidence="1" id="KW-0812">Transmembrane</keyword>